<protein>
    <submittedName>
        <fullName evidence="1">Uncharacterized protein</fullName>
    </submittedName>
</protein>
<reference evidence="1 2" key="1">
    <citation type="journal article" date="2016" name="Nat. Commun.">
        <title>Thousands of microbial genomes shed light on interconnected biogeochemical processes in an aquifer system.</title>
        <authorList>
            <person name="Anantharaman K."/>
            <person name="Brown C.T."/>
            <person name="Hug L.A."/>
            <person name="Sharon I."/>
            <person name="Castelle C.J."/>
            <person name="Probst A.J."/>
            <person name="Thomas B.C."/>
            <person name="Singh A."/>
            <person name="Wilkins M.J."/>
            <person name="Karaoz U."/>
            <person name="Brodie E.L."/>
            <person name="Williams K.H."/>
            <person name="Hubbard S.S."/>
            <person name="Banfield J.F."/>
        </authorList>
    </citation>
    <scope>NUCLEOTIDE SEQUENCE [LARGE SCALE GENOMIC DNA]</scope>
    <source>
        <strain evidence="2">RBG_16_55_9</strain>
    </source>
</reference>
<evidence type="ECO:0000313" key="2">
    <source>
        <dbReference type="Proteomes" id="UP000179157"/>
    </source>
</evidence>
<sequence>MERCARCGGQAICCECIYEVNGIDYLTMDVTHPDVYVGGPTEEMEAKWDAEWGSRRMPWTGEFPGTSECREYGFWCIWGPPWIPVPEGTPGAKENLNRLFEKCVWDADRQKWMLPS</sequence>
<organism evidence="1 2">
    <name type="scientific">Fraserbacteria sp. (strain RBG_16_55_9)</name>
    <dbReference type="NCBI Taxonomy" id="1817864"/>
    <lineage>
        <taxon>Bacteria</taxon>
        <taxon>Candidatus Fraseribacteriota</taxon>
    </lineage>
</organism>
<name>A0A1F5UPS1_FRAXR</name>
<accession>A0A1F5UPS1</accession>
<dbReference type="EMBL" id="MFGX01000114">
    <property type="protein sequence ID" value="OGF53156.1"/>
    <property type="molecule type" value="Genomic_DNA"/>
</dbReference>
<comment type="caution">
    <text evidence="1">The sequence shown here is derived from an EMBL/GenBank/DDBJ whole genome shotgun (WGS) entry which is preliminary data.</text>
</comment>
<proteinExistence type="predicted"/>
<evidence type="ECO:0000313" key="1">
    <source>
        <dbReference type="EMBL" id="OGF53156.1"/>
    </source>
</evidence>
<dbReference type="AlphaFoldDB" id="A0A1F5UPS1"/>
<gene>
    <name evidence="1" type="ORF">A2Z21_10520</name>
</gene>
<dbReference type="Proteomes" id="UP000179157">
    <property type="component" value="Unassembled WGS sequence"/>
</dbReference>